<dbReference type="Proteomes" id="UP000324022">
    <property type="component" value="Unassembled WGS sequence"/>
</dbReference>
<reference evidence="2 3" key="1">
    <citation type="submission" date="2018-03" db="EMBL/GenBank/DDBJ databases">
        <authorList>
            <person name="Guldener U."/>
        </authorList>
    </citation>
    <scope>NUCLEOTIDE SEQUENCE [LARGE SCALE GENOMIC DNA]</scope>
    <source>
        <strain evidence="2 3">NBRC100155</strain>
    </source>
</reference>
<accession>A0A5C3EIF8</accession>
<evidence type="ECO:0000313" key="3">
    <source>
        <dbReference type="Proteomes" id="UP000324022"/>
    </source>
</evidence>
<feature type="chain" id="PRO_5022853903" evidence="1">
    <location>
        <begin position="20"/>
        <end position="189"/>
    </location>
</feature>
<organism evidence="2 3">
    <name type="scientific">Ustilago trichophora</name>
    <dbReference type="NCBI Taxonomy" id="86804"/>
    <lineage>
        <taxon>Eukaryota</taxon>
        <taxon>Fungi</taxon>
        <taxon>Dikarya</taxon>
        <taxon>Basidiomycota</taxon>
        <taxon>Ustilaginomycotina</taxon>
        <taxon>Ustilaginomycetes</taxon>
        <taxon>Ustilaginales</taxon>
        <taxon>Ustilaginaceae</taxon>
        <taxon>Ustilago</taxon>
    </lineage>
</organism>
<protein>
    <submittedName>
        <fullName evidence="2">Uncharacterized protein</fullName>
    </submittedName>
</protein>
<sequence length="189" mass="21158">MRVSAFASFLLLLVSTVFAAGDASSSQASLAGSSSRRPRPIYESQTQVVAEREWHATYAQRLRHLLKDKLQLGDITVGSLTHAPVSETELLADIYHDPDTARFYYMGHSSFGQPDMVFFTPITGHTRTDGSQVFALLSKRKKGPMHLHGYVAVSRPEKIKRAMRTWIPDLYLVLEARAPYRLEYACAIA</sequence>
<dbReference type="AlphaFoldDB" id="A0A5C3EIF8"/>
<gene>
    <name evidence="2" type="ORF">UTRI_06240</name>
</gene>
<proteinExistence type="predicted"/>
<dbReference type="EMBL" id="OOIN01000027">
    <property type="protein sequence ID" value="SPO29291.1"/>
    <property type="molecule type" value="Genomic_DNA"/>
</dbReference>
<keyword evidence="3" id="KW-1185">Reference proteome</keyword>
<evidence type="ECO:0000256" key="1">
    <source>
        <dbReference type="SAM" id="SignalP"/>
    </source>
</evidence>
<feature type="signal peptide" evidence="1">
    <location>
        <begin position="1"/>
        <end position="19"/>
    </location>
</feature>
<name>A0A5C3EIF8_9BASI</name>
<keyword evidence="1" id="KW-0732">Signal</keyword>
<evidence type="ECO:0000313" key="2">
    <source>
        <dbReference type="EMBL" id="SPO29291.1"/>
    </source>
</evidence>